<protein>
    <recommendedName>
        <fullName evidence="8">EamA domain-containing protein</fullName>
    </recommendedName>
</protein>
<dbReference type="Gene3D" id="3.40.50.1000">
    <property type="entry name" value="HAD superfamily/HAD-like"/>
    <property type="match status" value="1"/>
</dbReference>
<dbReference type="AlphaFoldDB" id="A0A2Z2KEE5"/>
<dbReference type="Gene3D" id="1.20.1440.100">
    <property type="entry name" value="SG protein - dephosphorylation function"/>
    <property type="match status" value="1"/>
</dbReference>
<dbReference type="Gene3D" id="1.10.3730.20">
    <property type="match status" value="1"/>
</dbReference>
<evidence type="ECO:0000256" key="6">
    <source>
        <dbReference type="ARBA" id="ARBA00022842"/>
    </source>
</evidence>
<keyword evidence="7" id="KW-0812">Transmembrane</keyword>
<dbReference type="GO" id="GO:0016787">
    <property type="term" value="F:hydrolase activity"/>
    <property type="evidence" value="ECO:0007669"/>
    <property type="project" value="UniProtKB-KW"/>
</dbReference>
<dbReference type="NCBIfam" id="TIGR01490">
    <property type="entry name" value="HAD-SF-IB-hyp1"/>
    <property type="match status" value="1"/>
</dbReference>
<name>A0A2Z2KEE5_9BACL</name>
<gene>
    <name evidence="9" type="ORF">B9T62_26875</name>
</gene>
<evidence type="ECO:0000256" key="2">
    <source>
        <dbReference type="ARBA" id="ARBA00007362"/>
    </source>
</evidence>
<dbReference type="InterPro" id="IPR036412">
    <property type="entry name" value="HAD-like_sf"/>
</dbReference>
<feature type="transmembrane region" description="Helical" evidence="7">
    <location>
        <begin position="297"/>
        <end position="315"/>
    </location>
</feature>
<dbReference type="InterPro" id="IPR037185">
    <property type="entry name" value="EmrE-like"/>
</dbReference>
<dbReference type="InterPro" id="IPR050582">
    <property type="entry name" value="HAD-like_SerB"/>
</dbReference>
<evidence type="ECO:0000313" key="9">
    <source>
        <dbReference type="EMBL" id="ASA24087.1"/>
    </source>
</evidence>
<dbReference type="EMBL" id="CP021780">
    <property type="protein sequence ID" value="ASA24087.1"/>
    <property type="molecule type" value="Genomic_DNA"/>
</dbReference>
<evidence type="ECO:0000256" key="4">
    <source>
        <dbReference type="ARBA" id="ARBA00022723"/>
    </source>
</evidence>
<keyword evidence="4" id="KW-0479">Metal-binding</keyword>
<dbReference type="Pfam" id="PF12710">
    <property type="entry name" value="HAD"/>
    <property type="match status" value="1"/>
</dbReference>
<evidence type="ECO:0000256" key="5">
    <source>
        <dbReference type="ARBA" id="ARBA00022801"/>
    </source>
</evidence>
<dbReference type="KEGG" id="pdh:B9T62_26875"/>
<evidence type="ECO:0000256" key="1">
    <source>
        <dbReference type="ARBA" id="ARBA00004127"/>
    </source>
</evidence>
<comment type="subcellular location">
    <subcellularLocation>
        <location evidence="1">Endomembrane system</location>
        <topology evidence="1">Multi-pass membrane protein</topology>
    </subcellularLocation>
</comment>
<proteinExistence type="inferred from homology"/>
<keyword evidence="6" id="KW-0460">Magnesium</keyword>
<comment type="similarity">
    <text evidence="2">Belongs to the EamA transporter family.</text>
</comment>
<dbReference type="PANTHER" id="PTHR43344">
    <property type="entry name" value="PHOSPHOSERINE PHOSPHATASE"/>
    <property type="match status" value="1"/>
</dbReference>
<dbReference type="PANTHER" id="PTHR43344:SF13">
    <property type="entry name" value="PHOSPHATASE RV3661-RELATED"/>
    <property type="match status" value="1"/>
</dbReference>
<dbReference type="GO" id="GO:0046872">
    <property type="term" value="F:metal ion binding"/>
    <property type="evidence" value="ECO:0007669"/>
    <property type="project" value="UniProtKB-KW"/>
</dbReference>
<dbReference type="Pfam" id="PF00892">
    <property type="entry name" value="EamA"/>
    <property type="match status" value="1"/>
</dbReference>
<dbReference type="RefSeq" id="WP_087918069.1">
    <property type="nucleotide sequence ID" value="NZ_CP021780.1"/>
</dbReference>
<dbReference type="OrthoDB" id="9794212at2"/>
<keyword evidence="7" id="KW-0472">Membrane</keyword>
<dbReference type="NCBIfam" id="TIGR01488">
    <property type="entry name" value="HAD-SF-IB"/>
    <property type="match status" value="1"/>
</dbReference>
<evidence type="ECO:0000256" key="7">
    <source>
        <dbReference type="SAM" id="Phobius"/>
    </source>
</evidence>
<feature type="transmembrane region" description="Helical" evidence="7">
    <location>
        <begin position="245"/>
        <end position="264"/>
    </location>
</feature>
<reference evidence="9 10" key="1">
    <citation type="submission" date="2017-06" db="EMBL/GenBank/DDBJ databases">
        <title>Complete genome sequence of Paenibacillus donghaensis KCTC 13049T isolated from East Sea sediment, South Korea.</title>
        <authorList>
            <person name="Jung B.K."/>
            <person name="Hong S.-J."/>
            <person name="Shin J.-H."/>
        </authorList>
    </citation>
    <scope>NUCLEOTIDE SEQUENCE [LARGE SCALE GENOMIC DNA]</scope>
    <source>
        <strain evidence="9 10">KCTC 13049</strain>
    </source>
</reference>
<sequence length="317" mass="36641">MKTKFAFWDIDHTLLRGDSMLLFLWYGLCKKPLAAYRIAIVLWRTLCYKFGLISAEKAKAAFFYAVNSFSDSDLEHFFDTQLRTRVYQDAYEELRQLKIKGSRIVLVSASPYAYLKFFKKLPEVDYVIGTELMRKSDRYVPLIQGLNCKGEEKVERIQCYLNDSHQTIDFENSCAYSDSLSDLPMFRLVRNGYLVHGQHPELQSRQWVKAKTPFPHKGKIFMVLAAFLTATGQLFWKWGWDDLSYLALGFLCYGGGAIFMIRGLALEKLSVAYPLMGLSYFFALGYGHWILHEPITWAKLFAVALMGIGVYLISYDR</sequence>
<evidence type="ECO:0000259" key="8">
    <source>
        <dbReference type="Pfam" id="PF00892"/>
    </source>
</evidence>
<dbReference type="Proteomes" id="UP000249890">
    <property type="component" value="Chromosome"/>
</dbReference>
<dbReference type="InterPro" id="IPR023214">
    <property type="entry name" value="HAD_sf"/>
</dbReference>
<evidence type="ECO:0000313" key="10">
    <source>
        <dbReference type="Proteomes" id="UP000249890"/>
    </source>
</evidence>
<dbReference type="InterPro" id="IPR000620">
    <property type="entry name" value="EamA_dom"/>
</dbReference>
<evidence type="ECO:0000256" key="3">
    <source>
        <dbReference type="ARBA" id="ARBA00009184"/>
    </source>
</evidence>
<keyword evidence="7" id="KW-1133">Transmembrane helix</keyword>
<feature type="transmembrane region" description="Helical" evidence="7">
    <location>
        <begin position="220"/>
        <end position="239"/>
    </location>
</feature>
<dbReference type="GO" id="GO:0016020">
    <property type="term" value="C:membrane"/>
    <property type="evidence" value="ECO:0007669"/>
    <property type="project" value="InterPro"/>
</dbReference>
<dbReference type="SUPFAM" id="SSF103481">
    <property type="entry name" value="Multidrug resistance efflux transporter EmrE"/>
    <property type="match status" value="1"/>
</dbReference>
<organism evidence="9 10">
    <name type="scientific">Paenibacillus donghaensis</name>
    <dbReference type="NCBI Taxonomy" id="414771"/>
    <lineage>
        <taxon>Bacteria</taxon>
        <taxon>Bacillati</taxon>
        <taxon>Bacillota</taxon>
        <taxon>Bacilli</taxon>
        <taxon>Bacillales</taxon>
        <taxon>Paenibacillaceae</taxon>
        <taxon>Paenibacillus</taxon>
    </lineage>
</organism>
<feature type="domain" description="EamA" evidence="8">
    <location>
        <begin position="222"/>
        <end position="314"/>
    </location>
</feature>
<feature type="transmembrane region" description="Helical" evidence="7">
    <location>
        <begin position="271"/>
        <end position="291"/>
    </location>
</feature>
<dbReference type="SUPFAM" id="SSF56784">
    <property type="entry name" value="HAD-like"/>
    <property type="match status" value="1"/>
</dbReference>
<comment type="similarity">
    <text evidence="3">Belongs to the HAD-like hydrolase superfamily. SerB family.</text>
</comment>
<dbReference type="InterPro" id="IPR006385">
    <property type="entry name" value="HAD_hydro_SerB1"/>
</dbReference>
<accession>A0A2Z2KEE5</accession>
<keyword evidence="5" id="KW-0378">Hydrolase</keyword>
<keyword evidence="10" id="KW-1185">Reference proteome</keyword>